<feature type="region of interest" description="Disordered" evidence="9">
    <location>
        <begin position="564"/>
        <end position="693"/>
    </location>
</feature>
<dbReference type="Pfam" id="PF01981">
    <property type="entry name" value="PTH2"/>
    <property type="match status" value="1"/>
</dbReference>
<accession>A0A9P4VQ89</accession>
<evidence type="ECO:0000256" key="4">
    <source>
        <dbReference type="ARBA" id="ARBA00022801"/>
    </source>
</evidence>
<dbReference type="InterPro" id="IPR002833">
    <property type="entry name" value="PTH2"/>
</dbReference>
<feature type="compositionally biased region" description="Basic and acidic residues" evidence="9">
    <location>
        <begin position="572"/>
        <end position="584"/>
    </location>
</feature>
<feature type="coiled-coil region" evidence="8">
    <location>
        <begin position="728"/>
        <end position="761"/>
    </location>
</feature>
<dbReference type="EMBL" id="MU006094">
    <property type="protein sequence ID" value="KAF2839578.1"/>
    <property type="molecule type" value="Genomic_DNA"/>
</dbReference>
<evidence type="ECO:0000256" key="8">
    <source>
        <dbReference type="SAM" id="Coils"/>
    </source>
</evidence>
<evidence type="ECO:0000256" key="3">
    <source>
        <dbReference type="ARBA" id="ARBA00013260"/>
    </source>
</evidence>
<dbReference type="FunFam" id="3.40.1490.10:FF:000001">
    <property type="entry name" value="Peptidyl-tRNA hydrolase 2"/>
    <property type="match status" value="1"/>
</dbReference>
<dbReference type="AlphaFoldDB" id="A0A9P4VQ89"/>
<dbReference type="NCBIfam" id="TIGR00283">
    <property type="entry name" value="arch_pth2"/>
    <property type="match status" value="1"/>
</dbReference>
<feature type="region of interest" description="Disordered" evidence="9">
    <location>
        <begin position="446"/>
        <end position="466"/>
    </location>
</feature>
<evidence type="ECO:0000256" key="7">
    <source>
        <dbReference type="ARBA" id="ARBA00048707"/>
    </source>
</evidence>
<dbReference type="GO" id="GO:0045292">
    <property type="term" value="P:mRNA cis splicing, via spliceosome"/>
    <property type="evidence" value="ECO:0007669"/>
    <property type="project" value="TreeGrafter"/>
</dbReference>
<keyword evidence="11" id="KW-1185">Reference proteome</keyword>
<comment type="similarity">
    <text evidence="2">Belongs to the SNU66/SART1 family.</text>
</comment>
<feature type="compositionally biased region" description="Basic and acidic residues" evidence="9">
    <location>
        <begin position="619"/>
        <end position="637"/>
    </location>
</feature>
<dbReference type="InterPro" id="IPR005011">
    <property type="entry name" value="SNU66/SART1"/>
</dbReference>
<keyword evidence="5" id="KW-0539">Nucleus</keyword>
<comment type="similarity">
    <text evidence="6">Belongs to the PTH2 family.</text>
</comment>
<evidence type="ECO:0000313" key="11">
    <source>
        <dbReference type="Proteomes" id="UP000799429"/>
    </source>
</evidence>
<sequence>MSSSDRPPPSNLAILFATCLIVGVSSFFLGQATALGVFSGGRVPIQKAKKSKSEDEESDSEAELDQIFDEREELREFPGNSEECKLVLVVRTDLGMTKGKIAAQASHATLACYKTFLRLAPDSPLLKRWERYGQAKVALQVKSEEELEVLHAQAVSLGLCAQVIHDAGRTQIASGSATVLGVGPAPKSIVDKVTATMADVVSIEEANKIRVAMGMKPLPVPGLPSTNDNGPVFKEAKNGDSEDEPASTYITRQAAASDNWQQLQAEAEAKAKRQAQKEAIKKAREAAQRFAKLEGKGLGDVDEGEDMDTRTWLLQQKKRQKKIEKARKLQEALEEQERAAQAEYTAADLAGVKVGHELSQFDEEAGEQILTLKDAAVDASGSEDELENADLRAKEKLVEKLRLKKRKPVYDPNEVDETGEKGLLSHYDEEIEGKKVKRFTLDGQGRGVEEVTPRQQAGSQNSKGISVSLDILKEDIPISDYKDESEIKIRKPKKKKSKFTRKKDFDEDDIFPVVQEEKLDPSAMEVDSVVENSSNGLAKKRNLDAAFIDDDELQANLAAQRREALKKRKKVHPEDLARQLREEASAIPDVMNTTEAADEEPGLVIDETTEFVANLQRRNSPDPRARRSRSAKLEKSQNGKAKGLSPIADEDGDVDMEQSYGAVEDEQDRQERLVRSVSADVPATGLQEEETLDQGLGSTLSLLSKRGLLQTTAGGDINAQFRERQRFLAEKQRREEEAERRARIQREKDRLSGRLDRMSAREREEYARWNNTQRDQMSSRQEAEIFNREYKPNVELKYVDEFGRSMNQKEAFKHLSHQFHGKGSGKQKTEKRLKKIDEEKKRLAASALDNSEATASTATAKKNRQAGVRLQ</sequence>
<evidence type="ECO:0000256" key="9">
    <source>
        <dbReference type="SAM" id="MobiDB-lite"/>
    </source>
</evidence>
<dbReference type="InterPro" id="IPR023476">
    <property type="entry name" value="Pep_tRNA_hydro_II_dom_sf"/>
</dbReference>
<dbReference type="OrthoDB" id="5583at2759"/>
<protein>
    <recommendedName>
        <fullName evidence="3">peptidyl-tRNA hydrolase</fullName>
        <ecNumber evidence="3">3.1.1.29</ecNumber>
    </recommendedName>
</protein>
<keyword evidence="8" id="KW-0175">Coiled coil</keyword>
<dbReference type="PANTHER" id="PTHR14152:SF5">
    <property type="entry name" value="U4_U6.U5 TRI-SNRNP-ASSOCIATED PROTEIN 1"/>
    <property type="match status" value="1"/>
</dbReference>
<gene>
    <name evidence="10" type="ORF">M501DRAFT_1010676</name>
</gene>
<reference evidence="10" key="1">
    <citation type="journal article" date="2020" name="Stud. Mycol.">
        <title>101 Dothideomycetes genomes: a test case for predicting lifestyles and emergence of pathogens.</title>
        <authorList>
            <person name="Haridas S."/>
            <person name="Albert R."/>
            <person name="Binder M."/>
            <person name="Bloem J."/>
            <person name="Labutti K."/>
            <person name="Salamov A."/>
            <person name="Andreopoulos B."/>
            <person name="Baker S."/>
            <person name="Barry K."/>
            <person name="Bills G."/>
            <person name="Bluhm B."/>
            <person name="Cannon C."/>
            <person name="Castanera R."/>
            <person name="Culley D."/>
            <person name="Daum C."/>
            <person name="Ezra D."/>
            <person name="Gonzalez J."/>
            <person name="Henrissat B."/>
            <person name="Kuo A."/>
            <person name="Liang C."/>
            <person name="Lipzen A."/>
            <person name="Lutzoni F."/>
            <person name="Magnuson J."/>
            <person name="Mondo S."/>
            <person name="Nolan M."/>
            <person name="Ohm R."/>
            <person name="Pangilinan J."/>
            <person name="Park H.-J."/>
            <person name="Ramirez L."/>
            <person name="Alfaro M."/>
            <person name="Sun H."/>
            <person name="Tritt A."/>
            <person name="Yoshinaga Y."/>
            <person name="Zwiers L.-H."/>
            <person name="Turgeon B."/>
            <person name="Goodwin S."/>
            <person name="Spatafora J."/>
            <person name="Crous P."/>
            <person name="Grigoriev I."/>
        </authorList>
    </citation>
    <scope>NUCLEOTIDE SEQUENCE</scope>
    <source>
        <strain evidence="10">CBS 101060</strain>
    </source>
</reference>
<dbReference type="EC" id="3.1.1.29" evidence="3"/>
<evidence type="ECO:0000256" key="1">
    <source>
        <dbReference type="ARBA" id="ARBA00004123"/>
    </source>
</evidence>
<evidence type="ECO:0000256" key="5">
    <source>
        <dbReference type="ARBA" id="ARBA00023242"/>
    </source>
</evidence>
<feature type="region of interest" description="Disordered" evidence="9">
    <location>
        <begin position="844"/>
        <end position="871"/>
    </location>
</feature>
<proteinExistence type="inferred from homology"/>
<evidence type="ECO:0000256" key="6">
    <source>
        <dbReference type="ARBA" id="ARBA00038050"/>
    </source>
</evidence>
<feature type="compositionally biased region" description="Polar residues" evidence="9">
    <location>
        <begin position="453"/>
        <end position="465"/>
    </location>
</feature>
<comment type="caution">
    <text evidence="10">The sequence shown here is derived from an EMBL/GenBank/DDBJ whole genome shotgun (WGS) entry which is preliminary data.</text>
</comment>
<feature type="coiled-coil region" evidence="8">
    <location>
        <begin position="316"/>
        <end position="346"/>
    </location>
</feature>
<keyword evidence="4" id="KW-0378">Hydrolase</keyword>
<dbReference type="GO" id="GO:0000481">
    <property type="term" value="P:maturation of 5S rRNA"/>
    <property type="evidence" value="ECO:0007669"/>
    <property type="project" value="TreeGrafter"/>
</dbReference>
<dbReference type="PANTHER" id="PTHR14152">
    <property type="entry name" value="SQUAMOUS CELL CARCINOMA ANTIGEN RECOGNISED BY CYTOTOXIC T LYMPHOCYTES"/>
    <property type="match status" value="1"/>
</dbReference>
<evidence type="ECO:0000256" key="2">
    <source>
        <dbReference type="ARBA" id="ARBA00006076"/>
    </source>
</evidence>
<evidence type="ECO:0000313" key="10">
    <source>
        <dbReference type="EMBL" id="KAF2839578.1"/>
    </source>
</evidence>
<dbReference type="Pfam" id="PF03343">
    <property type="entry name" value="SART-1"/>
    <property type="match status" value="1"/>
</dbReference>
<dbReference type="Gene3D" id="3.40.1490.10">
    <property type="entry name" value="Bit1"/>
    <property type="match status" value="1"/>
</dbReference>
<dbReference type="GO" id="GO:0004045">
    <property type="term" value="F:peptidyl-tRNA hydrolase activity"/>
    <property type="evidence" value="ECO:0007669"/>
    <property type="project" value="UniProtKB-EC"/>
</dbReference>
<dbReference type="GO" id="GO:0046540">
    <property type="term" value="C:U4/U6 x U5 tri-snRNP complex"/>
    <property type="evidence" value="ECO:0007669"/>
    <property type="project" value="TreeGrafter"/>
</dbReference>
<dbReference type="Proteomes" id="UP000799429">
    <property type="component" value="Unassembled WGS sequence"/>
</dbReference>
<dbReference type="SUPFAM" id="SSF102462">
    <property type="entry name" value="Peptidyl-tRNA hydrolase II"/>
    <property type="match status" value="1"/>
</dbReference>
<dbReference type="CDD" id="cd02430">
    <property type="entry name" value="PTH2"/>
    <property type="match status" value="1"/>
</dbReference>
<organism evidence="10 11">
    <name type="scientific">Patellaria atrata CBS 101060</name>
    <dbReference type="NCBI Taxonomy" id="1346257"/>
    <lineage>
        <taxon>Eukaryota</taxon>
        <taxon>Fungi</taxon>
        <taxon>Dikarya</taxon>
        <taxon>Ascomycota</taxon>
        <taxon>Pezizomycotina</taxon>
        <taxon>Dothideomycetes</taxon>
        <taxon>Dothideomycetes incertae sedis</taxon>
        <taxon>Patellariales</taxon>
        <taxon>Patellariaceae</taxon>
        <taxon>Patellaria</taxon>
    </lineage>
</organism>
<comment type="subcellular location">
    <subcellularLocation>
        <location evidence="1">Nucleus</location>
    </subcellularLocation>
</comment>
<name>A0A9P4VQ89_9PEZI</name>
<comment type="catalytic activity">
    <reaction evidence="7">
        <text>an N-acyl-L-alpha-aminoacyl-tRNA + H2O = an N-acyl-L-amino acid + a tRNA + H(+)</text>
        <dbReference type="Rhea" id="RHEA:54448"/>
        <dbReference type="Rhea" id="RHEA-COMP:10123"/>
        <dbReference type="Rhea" id="RHEA-COMP:13883"/>
        <dbReference type="ChEBI" id="CHEBI:15377"/>
        <dbReference type="ChEBI" id="CHEBI:15378"/>
        <dbReference type="ChEBI" id="CHEBI:59874"/>
        <dbReference type="ChEBI" id="CHEBI:78442"/>
        <dbReference type="ChEBI" id="CHEBI:138191"/>
        <dbReference type="EC" id="3.1.1.29"/>
    </reaction>
</comment>